<protein>
    <recommendedName>
        <fullName evidence="2">Mobilization protein</fullName>
    </recommendedName>
</protein>
<sequence length="65" mass="7543">MSYPWSVSASWKYRNGHRMALRWDGNQRQAKMLSARFRCIFWDNGWFGGTGNALQSDLAENTGTR</sequence>
<dbReference type="EMBL" id="AAFKDR010000045">
    <property type="protein sequence ID" value="EBG8364604.1"/>
    <property type="molecule type" value="Genomic_DNA"/>
</dbReference>
<organism evidence="1">
    <name type="scientific">Salmonella typhimurium</name>
    <dbReference type="NCBI Taxonomy" id="90371"/>
    <lineage>
        <taxon>Bacteria</taxon>
        <taxon>Pseudomonadati</taxon>
        <taxon>Pseudomonadota</taxon>
        <taxon>Gammaproteobacteria</taxon>
        <taxon>Enterobacterales</taxon>
        <taxon>Enterobacteriaceae</taxon>
        <taxon>Salmonella</taxon>
    </lineage>
</organism>
<accession>A0A5T4J318</accession>
<proteinExistence type="predicted"/>
<comment type="caution">
    <text evidence="1">The sequence shown here is derived from an EMBL/GenBank/DDBJ whole genome shotgun (WGS) entry which is preliminary data.</text>
</comment>
<evidence type="ECO:0000313" key="1">
    <source>
        <dbReference type="EMBL" id="EBG8364604.1"/>
    </source>
</evidence>
<dbReference type="AlphaFoldDB" id="A0A5T4J318"/>
<evidence type="ECO:0008006" key="2">
    <source>
        <dbReference type="Google" id="ProtNLM"/>
    </source>
</evidence>
<reference evidence="1" key="1">
    <citation type="submission" date="2019-06" db="EMBL/GenBank/DDBJ databases">
        <authorList>
            <person name="Ashton P.M."/>
            <person name="Dallman T."/>
            <person name="Nair S."/>
            <person name="De Pinna E."/>
            <person name="Peters T."/>
            <person name="Grant K."/>
        </authorList>
    </citation>
    <scope>NUCLEOTIDE SEQUENCE</scope>
    <source>
        <strain evidence="1">758712</strain>
    </source>
</reference>
<name>A0A5T4J318_SALTM</name>
<gene>
    <name evidence="1" type="ORF">FJM64_22950</name>
</gene>